<feature type="chain" id="PRO_5038866083" evidence="7">
    <location>
        <begin position="21"/>
        <end position="378"/>
    </location>
</feature>
<keyword evidence="5" id="KW-0472">Membrane</keyword>
<protein>
    <submittedName>
        <fullName evidence="9">BMP family ABC transporter substrate-binding protein</fullName>
    </submittedName>
</protein>
<evidence type="ECO:0000313" key="10">
    <source>
        <dbReference type="Proteomes" id="UP000824193"/>
    </source>
</evidence>
<comment type="subcellular location">
    <subcellularLocation>
        <location evidence="1">Cell membrane</location>
        <topology evidence="1">Lipid-anchor</topology>
    </subcellularLocation>
</comment>
<dbReference type="PANTHER" id="PTHR34296:SF2">
    <property type="entry name" value="ABC TRANSPORTER GUANOSINE-BINDING PROTEIN NUPN"/>
    <property type="match status" value="1"/>
</dbReference>
<dbReference type="PROSITE" id="PS51257">
    <property type="entry name" value="PROKAR_LIPOPROTEIN"/>
    <property type="match status" value="1"/>
</dbReference>
<dbReference type="GO" id="GO:0005886">
    <property type="term" value="C:plasma membrane"/>
    <property type="evidence" value="ECO:0007669"/>
    <property type="project" value="UniProtKB-SubCell"/>
</dbReference>
<dbReference type="SUPFAM" id="SSF53822">
    <property type="entry name" value="Periplasmic binding protein-like I"/>
    <property type="match status" value="1"/>
</dbReference>
<name>A0A9D1V4A4_9FIRM</name>
<evidence type="ECO:0000256" key="1">
    <source>
        <dbReference type="ARBA" id="ARBA00004193"/>
    </source>
</evidence>
<sequence>MKKLSAIVLALTLMVSLLIGCGGSPSSEPATSGASGAEQTGAEVPSVVLITGNASDKSFSESAANGLKQLTEQYGAKTKVIEYGNDDTKILPTLEDVSGGEWDIIVAIGFQSAEPMVEVAAKFPDQKYILLDTQVDHENGANPNIYSADYKGNEGAFLAGALAAMVSTSEEMPNADPASKLVGFVGGMDITLINDFVLGFIQGAQYIDPEMKVITSYTASWTDAAKGKEIAKTMFDAGCDVVYNGAGGAGLGALDAGKEAQKYSIGTDSDQSLLYEDDPEKANLILTSQLKSLDKNIVQVVERYMNGEEVFGTGETLGVAEGIICLSNNEYYQKNVPQDIRDRITELEEKILSGEIVVDTAYGMDEAQVKEIINNARP</sequence>
<dbReference type="EMBL" id="DXFW01000019">
    <property type="protein sequence ID" value="HIX05688.1"/>
    <property type="molecule type" value="Genomic_DNA"/>
</dbReference>
<reference evidence="9" key="1">
    <citation type="journal article" date="2021" name="PeerJ">
        <title>Extensive microbial diversity within the chicken gut microbiome revealed by metagenomics and culture.</title>
        <authorList>
            <person name="Gilroy R."/>
            <person name="Ravi A."/>
            <person name="Getino M."/>
            <person name="Pursley I."/>
            <person name="Horton D.L."/>
            <person name="Alikhan N.F."/>
            <person name="Baker D."/>
            <person name="Gharbi K."/>
            <person name="Hall N."/>
            <person name="Watson M."/>
            <person name="Adriaenssens E.M."/>
            <person name="Foster-Nyarko E."/>
            <person name="Jarju S."/>
            <person name="Secka A."/>
            <person name="Antonio M."/>
            <person name="Oren A."/>
            <person name="Chaudhuri R.R."/>
            <person name="La Ragione R."/>
            <person name="Hildebrand F."/>
            <person name="Pallen M.J."/>
        </authorList>
    </citation>
    <scope>NUCLEOTIDE SEQUENCE</scope>
    <source>
        <strain evidence="9">2239</strain>
    </source>
</reference>
<keyword evidence="6" id="KW-0449">Lipoprotein</keyword>
<evidence type="ECO:0000256" key="3">
    <source>
        <dbReference type="ARBA" id="ARBA00022475"/>
    </source>
</evidence>
<comment type="similarity">
    <text evidence="2">Belongs to the BMP lipoprotein family.</text>
</comment>
<keyword evidence="4 7" id="KW-0732">Signal</keyword>
<proteinExistence type="inferred from homology"/>
<dbReference type="Gene3D" id="3.40.50.2300">
    <property type="match status" value="2"/>
</dbReference>
<evidence type="ECO:0000313" key="9">
    <source>
        <dbReference type="EMBL" id="HIX05688.1"/>
    </source>
</evidence>
<dbReference type="InterPro" id="IPR003760">
    <property type="entry name" value="PnrA-like"/>
</dbReference>
<dbReference type="AlphaFoldDB" id="A0A9D1V4A4"/>
<gene>
    <name evidence="9" type="ORF">H9865_06265</name>
</gene>
<evidence type="ECO:0000256" key="6">
    <source>
        <dbReference type="ARBA" id="ARBA00023288"/>
    </source>
</evidence>
<dbReference type="PANTHER" id="PTHR34296">
    <property type="entry name" value="TRANSCRIPTIONAL ACTIVATOR PROTEIN MED"/>
    <property type="match status" value="1"/>
</dbReference>
<dbReference type="InterPro" id="IPR050957">
    <property type="entry name" value="BMP_lipoprotein"/>
</dbReference>
<comment type="caution">
    <text evidence="9">The sequence shown here is derived from an EMBL/GenBank/DDBJ whole genome shotgun (WGS) entry which is preliminary data.</text>
</comment>
<evidence type="ECO:0000256" key="5">
    <source>
        <dbReference type="ARBA" id="ARBA00023136"/>
    </source>
</evidence>
<feature type="domain" description="ABC transporter substrate-binding protein PnrA-like" evidence="8">
    <location>
        <begin position="47"/>
        <end position="358"/>
    </location>
</feature>
<dbReference type="InterPro" id="IPR028082">
    <property type="entry name" value="Peripla_BP_I"/>
</dbReference>
<organism evidence="9 10">
    <name type="scientific">Candidatus Allofournierella pullicola</name>
    <dbReference type="NCBI Taxonomy" id="2838596"/>
    <lineage>
        <taxon>Bacteria</taxon>
        <taxon>Bacillati</taxon>
        <taxon>Bacillota</taxon>
        <taxon>Clostridia</taxon>
        <taxon>Eubacteriales</taxon>
        <taxon>Oscillospiraceae</taxon>
        <taxon>Allofournierella</taxon>
    </lineage>
</organism>
<evidence type="ECO:0000259" key="8">
    <source>
        <dbReference type="Pfam" id="PF02608"/>
    </source>
</evidence>
<keyword evidence="3" id="KW-1003">Cell membrane</keyword>
<feature type="signal peptide" evidence="7">
    <location>
        <begin position="1"/>
        <end position="20"/>
    </location>
</feature>
<evidence type="ECO:0000256" key="7">
    <source>
        <dbReference type="SAM" id="SignalP"/>
    </source>
</evidence>
<evidence type="ECO:0000256" key="4">
    <source>
        <dbReference type="ARBA" id="ARBA00022729"/>
    </source>
</evidence>
<dbReference type="Proteomes" id="UP000824193">
    <property type="component" value="Unassembled WGS sequence"/>
</dbReference>
<accession>A0A9D1V4A4</accession>
<evidence type="ECO:0000256" key="2">
    <source>
        <dbReference type="ARBA" id="ARBA00008610"/>
    </source>
</evidence>
<reference evidence="9" key="2">
    <citation type="submission" date="2021-04" db="EMBL/GenBank/DDBJ databases">
        <authorList>
            <person name="Gilroy R."/>
        </authorList>
    </citation>
    <scope>NUCLEOTIDE SEQUENCE</scope>
    <source>
        <strain evidence="9">2239</strain>
    </source>
</reference>
<dbReference type="Pfam" id="PF02608">
    <property type="entry name" value="Bmp"/>
    <property type="match status" value="1"/>
</dbReference>